<dbReference type="RefSeq" id="WP_250915677.1">
    <property type="nucleotide sequence ID" value="NZ_JAMXLX010000002.1"/>
</dbReference>
<name>A0AAJ1F4V1_9HYPH</name>
<feature type="region of interest" description="Disordered" evidence="1">
    <location>
        <begin position="268"/>
        <end position="297"/>
    </location>
</feature>
<dbReference type="InterPro" id="IPR011050">
    <property type="entry name" value="Pectin_lyase_fold/virulence"/>
</dbReference>
<dbReference type="Proteomes" id="UP001155380">
    <property type="component" value="Unassembled WGS sequence"/>
</dbReference>
<accession>A0AAJ1F4V1</accession>
<reference evidence="2" key="1">
    <citation type="submission" date="2022-06" db="EMBL/GenBank/DDBJ databases">
        <authorList>
            <person name="Sun Q."/>
        </authorList>
    </citation>
    <scope>NUCLEOTIDE SEQUENCE</scope>
    <source>
        <strain evidence="2">S101</strain>
    </source>
</reference>
<evidence type="ECO:0000256" key="1">
    <source>
        <dbReference type="SAM" id="MobiDB-lite"/>
    </source>
</evidence>
<gene>
    <name evidence="2" type="ORF">NBH21_09815</name>
</gene>
<comment type="caution">
    <text evidence="2">The sequence shown here is derived from an EMBL/GenBank/DDBJ whole genome shotgun (WGS) entry which is preliminary data.</text>
</comment>
<dbReference type="AlphaFoldDB" id="A0AAJ1F4V1"/>
<dbReference type="EMBL" id="JAMXLX010000002">
    <property type="protein sequence ID" value="MCO5957065.1"/>
    <property type="molecule type" value="Genomic_DNA"/>
</dbReference>
<organism evidence="2 3">
    <name type="scientific">Ciceribacter sichuanensis</name>
    <dbReference type="NCBI Taxonomy" id="2949647"/>
    <lineage>
        <taxon>Bacteria</taxon>
        <taxon>Pseudomonadati</taxon>
        <taxon>Pseudomonadota</taxon>
        <taxon>Alphaproteobacteria</taxon>
        <taxon>Hyphomicrobiales</taxon>
        <taxon>Rhizobiaceae</taxon>
        <taxon>Ciceribacter</taxon>
    </lineage>
</organism>
<protein>
    <submittedName>
        <fullName evidence="2">Uncharacterized protein</fullName>
    </submittedName>
</protein>
<feature type="compositionally biased region" description="Pro residues" evidence="1">
    <location>
        <begin position="284"/>
        <end position="297"/>
    </location>
</feature>
<sequence>MPEKPRSVAFDINNADDITFKNVTVEGADIGIRARNTRNLKLDNFGFEGDGRAFDIQAESAEIKGTRIKSTPSKAGSFVGWVKPNGPPLPAQCPHCKSIFPSRHYNVEIPRFLVKNNLETCPVCGHHEATLAEGLFDLVGEFVKALEADGATIAMLKALGAPTESFLRGETSVSETIHQIEKISPAAAKVLSKPNVVVIGASVALLFTAMGSLNIIHDFNDNYRISEYGTLLYRWMSGVVIEGNDTGRFELKQIDTYKKPRLGARIDISGGQVSGTPDTLPLPLAAPEPPAVQQPLN</sequence>
<evidence type="ECO:0000313" key="2">
    <source>
        <dbReference type="EMBL" id="MCO5957065.1"/>
    </source>
</evidence>
<proteinExistence type="predicted"/>
<dbReference type="SUPFAM" id="SSF51126">
    <property type="entry name" value="Pectin lyase-like"/>
    <property type="match status" value="1"/>
</dbReference>
<evidence type="ECO:0000313" key="3">
    <source>
        <dbReference type="Proteomes" id="UP001155380"/>
    </source>
</evidence>